<comment type="caution">
    <text evidence="3">The sequence shown here is derived from an EMBL/GenBank/DDBJ whole genome shotgun (WGS) entry which is preliminary data.</text>
</comment>
<keyword evidence="2" id="KW-0812">Transmembrane</keyword>
<keyword evidence="2" id="KW-1133">Transmembrane helix</keyword>
<dbReference type="RefSeq" id="WP_116068508.1">
    <property type="nucleotide sequence ID" value="NZ_BONB01000035.1"/>
</dbReference>
<evidence type="ECO:0000313" key="4">
    <source>
        <dbReference type="Proteomes" id="UP000256913"/>
    </source>
</evidence>
<evidence type="ECO:0000256" key="2">
    <source>
        <dbReference type="SAM" id="Phobius"/>
    </source>
</evidence>
<proteinExistence type="predicted"/>
<dbReference type="AlphaFoldDB" id="A0A3D9ZII7"/>
<keyword evidence="4" id="KW-1185">Reference proteome</keyword>
<feature type="region of interest" description="Disordered" evidence="1">
    <location>
        <begin position="1"/>
        <end position="58"/>
    </location>
</feature>
<protein>
    <submittedName>
        <fullName evidence="3">Uncharacterized protein</fullName>
    </submittedName>
</protein>
<feature type="transmembrane region" description="Helical" evidence="2">
    <location>
        <begin position="65"/>
        <end position="87"/>
    </location>
</feature>
<dbReference type="EMBL" id="QUMQ01000001">
    <property type="protein sequence ID" value="REF97095.1"/>
    <property type="molecule type" value="Genomic_DNA"/>
</dbReference>
<name>A0A3D9ZII7_9ACTN</name>
<feature type="compositionally biased region" description="Acidic residues" evidence="1">
    <location>
        <begin position="15"/>
        <end position="25"/>
    </location>
</feature>
<feature type="compositionally biased region" description="Pro residues" evidence="1">
    <location>
        <begin position="1"/>
        <end position="11"/>
    </location>
</feature>
<gene>
    <name evidence="3" type="ORF">DFJ67_3090</name>
</gene>
<sequence length="228" mass="24288">MTTPPPPPYPRSPDETEPDNLDEAPEAATESAADDAPPADDVLSPADPASSSSSSDKLDNRRQRWLIIGAVVVAVVVVIGACAGIGIGAVRVVDAVGDGGHRLLRVDDACQALEVRLNRVAPPGSASGPRERATAIRDENAAIKPFLDEITAGRRDNDRDDDRLLAEWTQLVDARTAYADALDRQVSTDAPAFFVAPRNDRGNAVVERLEDRHDDCAASVRRLAAPDL</sequence>
<organism evidence="3 4">
    <name type="scientific">Asanoa ferruginea</name>
    <dbReference type="NCBI Taxonomy" id="53367"/>
    <lineage>
        <taxon>Bacteria</taxon>
        <taxon>Bacillati</taxon>
        <taxon>Actinomycetota</taxon>
        <taxon>Actinomycetes</taxon>
        <taxon>Micromonosporales</taxon>
        <taxon>Micromonosporaceae</taxon>
        <taxon>Asanoa</taxon>
    </lineage>
</organism>
<dbReference type="Proteomes" id="UP000256913">
    <property type="component" value="Unassembled WGS sequence"/>
</dbReference>
<feature type="compositionally biased region" description="Low complexity" evidence="1">
    <location>
        <begin position="26"/>
        <end position="55"/>
    </location>
</feature>
<dbReference type="OrthoDB" id="3296075at2"/>
<evidence type="ECO:0000313" key="3">
    <source>
        <dbReference type="EMBL" id="REF97095.1"/>
    </source>
</evidence>
<reference evidence="3 4" key="1">
    <citation type="submission" date="2018-08" db="EMBL/GenBank/DDBJ databases">
        <title>Sequencing the genomes of 1000 actinobacteria strains.</title>
        <authorList>
            <person name="Klenk H.-P."/>
        </authorList>
    </citation>
    <scope>NUCLEOTIDE SEQUENCE [LARGE SCALE GENOMIC DNA]</scope>
    <source>
        <strain evidence="3 4">DSM 44099</strain>
    </source>
</reference>
<evidence type="ECO:0000256" key="1">
    <source>
        <dbReference type="SAM" id="MobiDB-lite"/>
    </source>
</evidence>
<keyword evidence="2" id="KW-0472">Membrane</keyword>
<accession>A0A3D9ZII7</accession>